<keyword evidence="3" id="KW-1185">Reference proteome</keyword>
<feature type="compositionally biased region" description="Basic and acidic residues" evidence="1">
    <location>
        <begin position="1"/>
        <end position="16"/>
    </location>
</feature>
<gene>
    <name evidence="2" type="ORF">SNE34_09450</name>
</gene>
<organism evidence="2 3">
    <name type="scientific">Novilysobacter erysipheiresistens</name>
    <dbReference type="NCBI Taxonomy" id="1749332"/>
    <lineage>
        <taxon>Bacteria</taxon>
        <taxon>Pseudomonadati</taxon>
        <taxon>Pseudomonadota</taxon>
        <taxon>Gammaproteobacteria</taxon>
        <taxon>Lysobacterales</taxon>
        <taxon>Lysobacteraceae</taxon>
        <taxon>Novilysobacter</taxon>
    </lineage>
</organism>
<dbReference type="EMBL" id="JAXGFP010000004">
    <property type="protein sequence ID" value="MEG3184234.1"/>
    <property type="molecule type" value="Genomic_DNA"/>
</dbReference>
<feature type="compositionally biased region" description="Polar residues" evidence="1">
    <location>
        <begin position="40"/>
        <end position="53"/>
    </location>
</feature>
<protein>
    <submittedName>
        <fullName evidence="2">Uncharacterized protein</fullName>
    </submittedName>
</protein>
<accession>A0ABU7YZA0</accession>
<sequence>MRHDQQNQKPGQKEPGQDQTRSQQAGAKDRQKEQPKPATGQRQQDTNKTPRQH</sequence>
<evidence type="ECO:0000313" key="2">
    <source>
        <dbReference type="EMBL" id="MEG3184234.1"/>
    </source>
</evidence>
<feature type="region of interest" description="Disordered" evidence="1">
    <location>
        <begin position="1"/>
        <end position="53"/>
    </location>
</feature>
<reference evidence="2 3" key="1">
    <citation type="journal article" date="2016" name="Int. J. Syst. Evol. Microbiol.">
        <title>Lysobacter erysipheiresistens sp. nov., an antagonist of powdery mildew, isolated from tobacco-cultivated soil.</title>
        <authorList>
            <person name="Xie B."/>
            <person name="Li T."/>
            <person name="Lin X."/>
            <person name="Wang C.J."/>
            <person name="Chen Y.J."/>
            <person name="Liu W.J."/>
            <person name="Zhao Z.W."/>
        </authorList>
    </citation>
    <scope>NUCLEOTIDE SEQUENCE [LARGE SCALE GENOMIC DNA]</scope>
    <source>
        <strain evidence="2 3">RS-LYSO-3</strain>
    </source>
</reference>
<evidence type="ECO:0000313" key="3">
    <source>
        <dbReference type="Proteomes" id="UP001355056"/>
    </source>
</evidence>
<evidence type="ECO:0000256" key="1">
    <source>
        <dbReference type="SAM" id="MobiDB-lite"/>
    </source>
</evidence>
<comment type="caution">
    <text evidence="2">The sequence shown here is derived from an EMBL/GenBank/DDBJ whole genome shotgun (WGS) entry which is preliminary data.</text>
</comment>
<dbReference type="Proteomes" id="UP001355056">
    <property type="component" value="Unassembled WGS sequence"/>
</dbReference>
<proteinExistence type="predicted"/>
<name>A0ABU7YZA0_9GAMM</name>
<dbReference type="RefSeq" id="WP_332616736.1">
    <property type="nucleotide sequence ID" value="NZ_JAXGFP010000004.1"/>
</dbReference>